<feature type="region of interest" description="Disordered" evidence="1">
    <location>
        <begin position="13"/>
        <end position="35"/>
    </location>
</feature>
<feature type="domain" description="Heterokaryon incompatibility" evidence="2">
    <location>
        <begin position="87"/>
        <end position="172"/>
    </location>
</feature>
<dbReference type="GeneID" id="54356002"/>
<dbReference type="RefSeq" id="XP_033444301.1">
    <property type="nucleotide sequence ID" value="XM_033598335.1"/>
</dbReference>
<evidence type="ECO:0000313" key="3">
    <source>
        <dbReference type="EMBL" id="KAF1924048.1"/>
    </source>
</evidence>
<dbReference type="PANTHER" id="PTHR24148">
    <property type="entry name" value="ANKYRIN REPEAT DOMAIN-CONTAINING PROTEIN 39 HOMOLOG-RELATED"/>
    <property type="match status" value="1"/>
</dbReference>
<gene>
    <name evidence="3" type="ORF">M421DRAFT_95728</name>
</gene>
<dbReference type="EMBL" id="ML978998">
    <property type="protein sequence ID" value="KAF1924048.1"/>
    <property type="molecule type" value="Genomic_DNA"/>
</dbReference>
<reference evidence="3" key="1">
    <citation type="journal article" date="2020" name="Stud. Mycol.">
        <title>101 Dothideomycetes genomes: a test case for predicting lifestyles and emergence of pathogens.</title>
        <authorList>
            <person name="Haridas S."/>
            <person name="Albert R."/>
            <person name="Binder M."/>
            <person name="Bloem J."/>
            <person name="Labutti K."/>
            <person name="Salamov A."/>
            <person name="Andreopoulos B."/>
            <person name="Baker S."/>
            <person name="Barry K."/>
            <person name="Bills G."/>
            <person name="Bluhm B."/>
            <person name="Cannon C."/>
            <person name="Castanera R."/>
            <person name="Culley D."/>
            <person name="Daum C."/>
            <person name="Ezra D."/>
            <person name="Gonzalez J."/>
            <person name="Henrissat B."/>
            <person name="Kuo A."/>
            <person name="Liang C."/>
            <person name="Lipzen A."/>
            <person name="Lutzoni F."/>
            <person name="Magnuson J."/>
            <person name="Mondo S."/>
            <person name="Nolan M."/>
            <person name="Ohm R."/>
            <person name="Pangilinan J."/>
            <person name="Park H.-J."/>
            <person name="Ramirez L."/>
            <person name="Alfaro M."/>
            <person name="Sun H."/>
            <person name="Tritt A."/>
            <person name="Yoshinaga Y."/>
            <person name="Zwiers L.-H."/>
            <person name="Turgeon B."/>
            <person name="Goodwin S."/>
            <person name="Spatafora J."/>
            <person name="Crous P."/>
            <person name="Grigoriev I."/>
        </authorList>
    </citation>
    <scope>NUCLEOTIDE SEQUENCE</scope>
    <source>
        <strain evidence="3">CBS 183.55</strain>
    </source>
</reference>
<dbReference type="InterPro" id="IPR010730">
    <property type="entry name" value="HET"/>
</dbReference>
<dbReference type="PANTHER" id="PTHR24148:SF73">
    <property type="entry name" value="HET DOMAIN PROTEIN (AFU_ORTHOLOGUE AFUA_8G01020)"/>
    <property type="match status" value="1"/>
</dbReference>
<evidence type="ECO:0000259" key="2">
    <source>
        <dbReference type="Pfam" id="PF06985"/>
    </source>
</evidence>
<name>A0A6A5RA14_9PLEO</name>
<proteinExistence type="predicted"/>
<protein>
    <recommendedName>
        <fullName evidence="2">Heterokaryon incompatibility domain-containing protein</fullName>
    </recommendedName>
</protein>
<dbReference type="AlphaFoldDB" id="A0A6A5RA14"/>
<dbReference type="Proteomes" id="UP000800082">
    <property type="component" value="Unassembled WGS sequence"/>
</dbReference>
<accession>A0A6A5RA14</accession>
<evidence type="ECO:0000313" key="4">
    <source>
        <dbReference type="Proteomes" id="UP000800082"/>
    </source>
</evidence>
<sequence>MPPRRTRQEAVALNGLGSPGDGGAKHPRTSPRGSHLQPVSSFWYLTLDRGKQRIRMLRIHRPVDVCNAPIKGDLLTFGHEAAPPSHALSYTWKSQENMQTLKMNDRALDIGSNMFKFFEEFRKHHCSLCSEQCWLCVDQVCTDKNDILERNHQVNMMAAIYSEARSTIVWLA</sequence>
<dbReference type="Pfam" id="PF06985">
    <property type="entry name" value="HET"/>
    <property type="match status" value="1"/>
</dbReference>
<organism evidence="3 4">
    <name type="scientific">Didymella exigua CBS 183.55</name>
    <dbReference type="NCBI Taxonomy" id="1150837"/>
    <lineage>
        <taxon>Eukaryota</taxon>
        <taxon>Fungi</taxon>
        <taxon>Dikarya</taxon>
        <taxon>Ascomycota</taxon>
        <taxon>Pezizomycotina</taxon>
        <taxon>Dothideomycetes</taxon>
        <taxon>Pleosporomycetidae</taxon>
        <taxon>Pleosporales</taxon>
        <taxon>Pleosporineae</taxon>
        <taxon>Didymellaceae</taxon>
        <taxon>Didymella</taxon>
    </lineage>
</organism>
<keyword evidence="4" id="KW-1185">Reference proteome</keyword>
<evidence type="ECO:0000256" key="1">
    <source>
        <dbReference type="SAM" id="MobiDB-lite"/>
    </source>
</evidence>
<dbReference type="InterPro" id="IPR052895">
    <property type="entry name" value="HetReg/Transcr_Mod"/>
</dbReference>
<dbReference type="OrthoDB" id="5386682at2759"/>